<dbReference type="EMBL" id="AEDQ01000030">
    <property type="protein sequence ID" value="EFL43709.1"/>
    <property type="molecule type" value="Genomic_DNA"/>
</dbReference>
<comment type="caution">
    <text evidence="2">The sequence shown here is derived from an EMBL/GenBank/DDBJ whole genome shotgun (WGS) entry which is preliminary data.</text>
</comment>
<sequence length="42" mass="5063">MYTNYDKTLKQPSIMLYENLRDRKKAQDNAKPERYRSVIGAR</sequence>
<proteinExistence type="predicted"/>
<evidence type="ECO:0000256" key="1">
    <source>
        <dbReference type="SAM" id="MobiDB-lite"/>
    </source>
</evidence>
<name>A0ABP2IXC5_9ACTN</name>
<protein>
    <submittedName>
        <fullName evidence="2">Uncharacterized protein</fullName>
    </submittedName>
</protein>
<organism evidence="2 3">
    <name type="scientific">Fannyhessea vaginae PB189-T1-4</name>
    <dbReference type="NCBI Taxonomy" id="866774"/>
    <lineage>
        <taxon>Bacteria</taxon>
        <taxon>Bacillati</taxon>
        <taxon>Actinomycetota</taxon>
        <taxon>Coriobacteriia</taxon>
        <taxon>Coriobacteriales</taxon>
        <taxon>Atopobiaceae</taxon>
        <taxon>Fannyhessea</taxon>
    </lineage>
</organism>
<evidence type="ECO:0000313" key="2">
    <source>
        <dbReference type="EMBL" id="EFL43709.1"/>
    </source>
</evidence>
<feature type="compositionally biased region" description="Basic and acidic residues" evidence="1">
    <location>
        <begin position="23"/>
        <end position="36"/>
    </location>
</feature>
<evidence type="ECO:0000313" key="3">
    <source>
        <dbReference type="Proteomes" id="UP000004431"/>
    </source>
</evidence>
<accession>A0ABP2IXC5</accession>
<reference evidence="2 3" key="1">
    <citation type="submission" date="2010-08" db="EMBL/GenBank/DDBJ databases">
        <authorList>
            <person name="Durkin A.S."/>
            <person name="Madupu R."/>
            <person name="Torralba M."/>
            <person name="Gillis M."/>
            <person name="Methe B."/>
            <person name="Sutton G."/>
            <person name="Nelson K.E."/>
        </authorList>
    </citation>
    <scope>NUCLEOTIDE SEQUENCE [LARGE SCALE GENOMIC DNA]</scope>
    <source>
        <strain evidence="2 3">PB189-T1-4</strain>
    </source>
</reference>
<feature type="region of interest" description="Disordered" evidence="1">
    <location>
        <begin position="23"/>
        <end position="42"/>
    </location>
</feature>
<keyword evidence="3" id="KW-1185">Reference proteome</keyword>
<gene>
    <name evidence="2" type="ORF">HMPREF9248_0170</name>
</gene>
<dbReference type="Proteomes" id="UP000004431">
    <property type="component" value="Unassembled WGS sequence"/>
</dbReference>